<keyword evidence="9 12" id="KW-0812">Transmembrane</keyword>
<evidence type="ECO:0000256" key="10">
    <source>
        <dbReference type="ARBA" id="ARBA00022989"/>
    </source>
</evidence>
<evidence type="ECO:0000256" key="6">
    <source>
        <dbReference type="ARBA" id="ARBA00022519"/>
    </source>
</evidence>
<organism evidence="14 15">
    <name type="scientific">Thalassobaculum fulvum</name>
    <dbReference type="NCBI Taxonomy" id="1633335"/>
    <lineage>
        <taxon>Bacteria</taxon>
        <taxon>Pseudomonadati</taxon>
        <taxon>Pseudomonadota</taxon>
        <taxon>Alphaproteobacteria</taxon>
        <taxon>Rhodospirillales</taxon>
        <taxon>Thalassobaculaceae</taxon>
        <taxon>Thalassobaculum</taxon>
    </lineage>
</organism>
<evidence type="ECO:0000256" key="2">
    <source>
        <dbReference type="ARBA" id="ARBA00005001"/>
    </source>
</evidence>
<keyword evidence="7" id="KW-0328">Glycosyltransferase</keyword>
<feature type="transmembrane region" description="Helical" evidence="12">
    <location>
        <begin position="550"/>
        <end position="569"/>
    </location>
</feature>
<evidence type="ECO:0000313" key="14">
    <source>
        <dbReference type="EMBL" id="GHD51470.1"/>
    </source>
</evidence>
<feature type="transmembrane region" description="Helical" evidence="12">
    <location>
        <begin position="68"/>
        <end position="87"/>
    </location>
</feature>
<evidence type="ECO:0000256" key="1">
    <source>
        <dbReference type="ARBA" id="ARBA00004429"/>
    </source>
</evidence>
<evidence type="ECO:0000256" key="9">
    <source>
        <dbReference type="ARBA" id="ARBA00022692"/>
    </source>
</evidence>
<keyword evidence="8" id="KW-0808">Transferase</keyword>
<comment type="similarity">
    <text evidence="3">Belongs to the glycosyltransferase 2 family. OpgH subfamily.</text>
</comment>
<dbReference type="PANTHER" id="PTHR43867">
    <property type="entry name" value="CELLULOSE SYNTHASE CATALYTIC SUBUNIT A [UDP-FORMING]"/>
    <property type="match status" value="1"/>
</dbReference>
<feature type="transmembrane region" description="Helical" evidence="12">
    <location>
        <begin position="522"/>
        <end position="544"/>
    </location>
</feature>
<comment type="caution">
    <text evidence="14">The sequence shown here is derived from an EMBL/GenBank/DDBJ whole genome shotgun (WGS) entry which is preliminary data.</text>
</comment>
<accession>A0A919CPQ4</accession>
<dbReference type="SUPFAM" id="SSF53448">
    <property type="entry name" value="Nucleotide-diphospho-sugar transferases"/>
    <property type="match status" value="1"/>
</dbReference>
<dbReference type="NCBIfam" id="NF003962">
    <property type="entry name" value="PRK05454.2-5"/>
    <property type="match status" value="1"/>
</dbReference>
<comment type="pathway">
    <text evidence="2">Glycan metabolism; osmoregulated periplasmic glucan (OPG) biosynthesis.</text>
</comment>
<evidence type="ECO:0000256" key="8">
    <source>
        <dbReference type="ARBA" id="ARBA00022679"/>
    </source>
</evidence>
<dbReference type="Gene3D" id="3.90.550.10">
    <property type="entry name" value="Spore Coat Polysaccharide Biosynthesis Protein SpsA, Chain A"/>
    <property type="match status" value="1"/>
</dbReference>
<dbReference type="EMBL" id="BMZS01000005">
    <property type="protein sequence ID" value="GHD51470.1"/>
    <property type="molecule type" value="Genomic_DNA"/>
</dbReference>
<evidence type="ECO:0000256" key="12">
    <source>
        <dbReference type="SAM" id="Phobius"/>
    </source>
</evidence>
<dbReference type="RefSeq" id="WP_189990177.1">
    <property type="nucleotide sequence ID" value="NZ_BMZS01000005.1"/>
</dbReference>
<feature type="transmembrane region" description="Helical" evidence="12">
    <location>
        <begin position="382"/>
        <end position="401"/>
    </location>
</feature>
<dbReference type="InterPro" id="IPR029044">
    <property type="entry name" value="Nucleotide-diphossugar_trans"/>
</dbReference>
<dbReference type="InterPro" id="IPR001173">
    <property type="entry name" value="Glyco_trans_2-like"/>
</dbReference>
<dbReference type="GO" id="GO:0005886">
    <property type="term" value="C:plasma membrane"/>
    <property type="evidence" value="ECO:0007669"/>
    <property type="project" value="UniProtKB-SubCell"/>
</dbReference>
<dbReference type="InterPro" id="IPR050321">
    <property type="entry name" value="Glycosyltr_2/OpgH_subfam"/>
</dbReference>
<reference evidence="14" key="1">
    <citation type="journal article" date="2014" name="Int. J. Syst. Evol. Microbiol.">
        <title>Complete genome sequence of Corynebacterium casei LMG S-19264T (=DSM 44701T), isolated from a smear-ripened cheese.</title>
        <authorList>
            <consortium name="US DOE Joint Genome Institute (JGI-PGF)"/>
            <person name="Walter F."/>
            <person name="Albersmeier A."/>
            <person name="Kalinowski J."/>
            <person name="Ruckert C."/>
        </authorList>
    </citation>
    <scope>NUCLEOTIDE SEQUENCE</scope>
    <source>
        <strain evidence="14">KCTC 42651</strain>
    </source>
</reference>
<keyword evidence="15" id="KW-1185">Reference proteome</keyword>
<evidence type="ECO:0000256" key="11">
    <source>
        <dbReference type="ARBA" id="ARBA00023136"/>
    </source>
</evidence>
<evidence type="ECO:0000259" key="13">
    <source>
        <dbReference type="Pfam" id="PF13632"/>
    </source>
</evidence>
<feature type="transmembrane region" description="Helical" evidence="12">
    <location>
        <begin position="27"/>
        <end position="48"/>
    </location>
</feature>
<evidence type="ECO:0000256" key="5">
    <source>
        <dbReference type="ARBA" id="ARBA00022475"/>
    </source>
</evidence>
<evidence type="ECO:0000313" key="15">
    <source>
        <dbReference type="Proteomes" id="UP000630353"/>
    </source>
</evidence>
<keyword evidence="6" id="KW-0997">Cell inner membrane</keyword>
<keyword evidence="5" id="KW-1003">Cell membrane</keyword>
<dbReference type="PANTHER" id="PTHR43867:SF5">
    <property type="entry name" value="GLUCANS BIOSYNTHESIS GLUCOSYLTRANSFERASE H"/>
    <property type="match status" value="1"/>
</dbReference>
<feature type="domain" description="Glycosyltransferase 2-like" evidence="13">
    <location>
        <begin position="211"/>
        <end position="408"/>
    </location>
</feature>
<keyword evidence="11 12" id="KW-0472">Membrane</keyword>
<gene>
    <name evidence="14" type="primary">opgH</name>
    <name evidence="14" type="ORF">GCM10017083_25960</name>
</gene>
<evidence type="ECO:0000256" key="3">
    <source>
        <dbReference type="ARBA" id="ARBA00009337"/>
    </source>
</evidence>
<feature type="transmembrane region" description="Helical" evidence="12">
    <location>
        <begin position="478"/>
        <end position="501"/>
    </location>
</feature>
<protein>
    <recommendedName>
        <fullName evidence="4">Glucans biosynthesis glucosyltransferase H</fullName>
    </recommendedName>
</protein>
<keyword evidence="10 12" id="KW-1133">Transmembrane helix</keyword>
<dbReference type="Pfam" id="PF13632">
    <property type="entry name" value="Glyco_trans_2_3"/>
    <property type="match status" value="1"/>
</dbReference>
<dbReference type="Proteomes" id="UP000630353">
    <property type="component" value="Unassembled WGS sequence"/>
</dbReference>
<dbReference type="AlphaFoldDB" id="A0A919CPQ4"/>
<evidence type="ECO:0000256" key="4">
    <source>
        <dbReference type="ARBA" id="ARBA00020585"/>
    </source>
</evidence>
<sequence length="629" mass="69902">MSSIDLSAPASDGATVDQARIMARRRMVFFTLVSLTCLALFGWMTRLVGADGVDVFDVMVLALYGGTLPWVVIGLWNAVIGVALIYLKRGWLRSVVPLDGLDDTSSPITSRTAIVMPVYNEDPARVFKHLHTIEASLERTGQAHAFEFFLLSDTRVQEVYEEEERRFENWRMTSAHPERLHYRRRLDNVRQKVGNLESFCDRWGHKFDHMLVLDADSLMSGEAVTRLVRLMEHNPRLGILQTLVVGLPATSPFARMFQFGMRHGMRSYTTGSAWWQGDSGPYWGHNAIIRLAPFIRHCHLPRLPGKAPLGGEILSHDQVEAALMRAAGYDVRVLPIECGSYEENPPTLPDFIKRDLRWCQGNIQYVRLINWKVWRPLGRLQLALAILMYLSPVMWMGFLFAGLMRTVATALFPNTEFAFMPAVWERAASGEGLALFGTMMAIIFAPKIFGVLDIMLSSQKRRRYGGGVRTLVGTVVEMVFGALLAPIVAVAQTVFVIGLMFGKKVAWNVQARDLETVAWSRALRGLWLQTVCGVLFGAALWAWAPGALPWATPLLVAWVLAVPFAVLTSSAGLGRFFRRVGLCAVPEEFEPTAEVAEVMAPVPTPVIAPGAALGPTMTLSHAVPSRPDN</sequence>
<dbReference type="NCBIfam" id="NF003958">
    <property type="entry name" value="PRK05454.2-1"/>
    <property type="match status" value="1"/>
</dbReference>
<proteinExistence type="inferred from homology"/>
<feature type="transmembrane region" description="Helical" evidence="12">
    <location>
        <begin position="433"/>
        <end position="458"/>
    </location>
</feature>
<comment type="subcellular location">
    <subcellularLocation>
        <location evidence="1">Cell inner membrane</location>
        <topology evidence="1">Multi-pass membrane protein</topology>
    </subcellularLocation>
</comment>
<name>A0A919CPQ4_9PROT</name>
<dbReference type="GO" id="GO:0016758">
    <property type="term" value="F:hexosyltransferase activity"/>
    <property type="evidence" value="ECO:0007669"/>
    <property type="project" value="TreeGrafter"/>
</dbReference>
<reference evidence="14" key="2">
    <citation type="submission" date="2020-09" db="EMBL/GenBank/DDBJ databases">
        <authorList>
            <person name="Sun Q."/>
            <person name="Kim S."/>
        </authorList>
    </citation>
    <scope>NUCLEOTIDE SEQUENCE</scope>
    <source>
        <strain evidence="14">KCTC 42651</strain>
    </source>
</reference>
<evidence type="ECO:0000256" key="7">
    <source>
        <dbReference type="ARBA" id="ARBA00022676"/>
    </source>
</evidence>